<evidence type="ECO:0000313" key="1">
    <source>
        <dbReference type="EMBL" id="GFH27547.1"/>
    </source>
</evidence>
<dbReference type="InterPro" id="IPR052972">
    <property type="entry name" value="Sacsin_chaperone_reg"/>
</dbReference>
<feature type="non-terminal residue" evidence="1">
    <location>
        <position position="1"/>
    </location>
</feature>
<dbReference type="GO" id="GO:0030544">
    <property type="term" value="F:Hsp70 protein binding"/>
    <property type="evidence" value="ECO:0007669"/>
    <property type="project" value="TreeGrafter"/>
</dbReference>
<sequence>VGEGGGEELLSSWPSGCGMSAEAAFGQVLEYLEKEGLGSDKLAQLRPLAFIPVANATRLVSPGCLFIRLKEELSPLGYELPPVYTKYLELLRQLGVRDEPGAQIVM</sequence>
<protein>
    <submittedName>
        <fullName evidence="1">RING-type domain-containing protein</fullName>
    </submittedName>
</protein>
<dbReference type="PANTHER" id="PTHR15600">
    <property type="entry name" value="SACSIN"/>
    <property type="match status" value="1"/>
</dbReference>
<evidence type="ECO:0000313" key="2">
    <source>
        <dbReference type="Proteomes" id="UP000485058"/>
    </source>
</evidence>
<gene>
    <name evidence="1" type="ORF">HaLaN_25886</name>
</gene>
<name>A0A699ZX84_HAELA</name>
<dbReference type="PANTHER" id="PTHR15600:SF42">
    <property type="entry name" value="SACSIN"/>
    <property type="match status" value="1"/>
</dbReference>
<dbReference type="EMBL" id="BLLF01003519">
    <property type="protein sequence ID" value="GFH27547.1"/>
    <property type="molecule type" value="Genomic_DNA"/>
</dbReference>
<organism evidence="1 2">
    <name type="scientific">Haematococcus lacustris</name>
    <name type="common">Green alga</name>
    <name type="synonym">Haematococcus pluvialis</name>
    <dbReference type="NCBI Taxonomy" id="44745"/>
    <lineage>
        <taxon>Eukaryota</taxon>
        <taxon>Viridiplantae</taxon>
        <taxon>Chlorophyta</taxon>
        <taxon>core chlorophytes</taxon>
        <taxon>Chlorophyceae</taxon>
        <taxon>CS clade</taxon>
        <taxon>Chlamydomonadales</taxon>
        <taxon>Haematococcaceae</taxon>
        <taxon>Haematococcus</taxon>
    </lineage>
</organism>
<keyword evidence="2" id="KW-1185">Reference proteome</keyword>
<dbReference type="AlphaFoldDB" id="A0A699ZX84"/>
<comment type="caution">
    <text evidence="1">The sequence shown here is derived from an EMBL/GenBank/DDBJ whole genome shotgun (WGS) entry which is preliminary data.</text>
</comment>
<dbReference type="Proteomes" id="UP000485058">
    <property type="component" value="Unassembled WGS sequence"/>
</dbReference>
<accession>A0A699ZX84</accession>
<proteinExistence type="predicted"/>
<reference evidence="1 2" key="1">
    <citation type="submission" date="2020-02" db="EMBL/GenBank/DDBJ databases">
        <title>Draft genome sequence of Haematococcus lacustris strain NIES-144.</title>
        <authorList>
            <person name="Morimoto D."/>
            <person name="Nakagawa S."/>
            <person name="Yoshida T."/>
            <person name="Sawayama S."/>
        </authorList>
    </citation>
    <scope>NUCLEOTIDE SEQUENCE [LARGE SCALE GENOMIC DNA]</scope>
    <source>
        <strain evidence="1 2">NIES-144</strain>
    </source>
</reference>